<dbReference type="EMBL" id="CACRTW010000021">
    <property type="protein sequence ID" value="VYU08725.1"/>
    <property type="molecule type" value="Genomic_DNA"/>
</dbReference>
<name>A0A6N3BXK8_9ACTN</name>
<accession>A0A6N3BXK8</accession>
<protein>
    <submittedName>
        <fullName evidence="1">Uncharacterized protein</fullName>
    </submittedName>
</protein>
<gene>
    <name evidence="1" type="ORF">CALFYP39_01391</name>
</gene>
<organism evidence="1">
    <name type="scientific">Collinsella aerofaciens</name>
    <dbReference type="NCBI Taxonomy" id="74426"/>
    <lineage>
        <taxon>Bacteria</taxon>
        <taxon>Bacillati</taxon>
        <taxon>Actinomycetota</taxon>
        <taxon>Coriobacteriia</taxon>
        <taxon>Coriobacteriales</taxon>
        <taxon>Coriobacteriaceae</taxon>
        <taxon>Collinsella</taxon>
    </lineage>
</organism>
<evidence type="ECO:0000313" key="1">
    <source>
        <dbReference type="EMBL" id="VYU08725.1"/>
    </source>
</evidence>
<proteinExistence type="predicted"/>
<reference evidence="1" key="1">
    <citation type="submission" date="2019-11" db="EMBL/GenBank/DDBJ databases">
        <authorList>
            <person name="Feng L."/>
        </authorList>
    </citation>
    <scope>NUCLEOTIDE SEQUENCE</scope>
    <source>
        <strain evidence="1">CaerofaciensLFYP39</strain>
    </source>
</reference>
<sequence>MRAVGREHDMDISGDFSISAKNGFKLSIGSDFEGADLFSENSYTDTHAMSQDN</sequence>
<dbReference type="AlphaFoldDB" id="A0A6N3BXK8"/>